<dbReference type="PANTHER" id="PTHR11956">
    <property type="entry name" value="ARGINYL-TRNA SYNTHETASE"/>
    <property type="match status" value="1"/>
</dbReference>
<reference evidence="3 4" key="1">
    <citation type="submission" date="2015-04" db="EMBL/GenBank/DDBJ databases">
        <authorList>
            <consortium name="Pathogen Informatics"/>
        </authorList>
    </citation>
    <scope>NUCLEOTIDE SEQUENCE [LARGE SCALE GENOMIC DNA]</scope>
    <source>
        <strain evidence="3 4">SGS1</strain>
    </source>
</reference>
<keyword evidence="1 3" id="KW-0436">Ligase</keyword>
<keyword evidence="4" id="KW-1185">Reference proteome</keyword>
<protein>
    <submittedName>
        <fullName evidence="3">Arginine--tRNA ligase, putative</fullName>
        <ecNumber evidence="3">6.1.1.19</ecNumber>
    </submittedName>
</protein>
<dbReference type="SUPFAM" id="SSF52374">
    <property type="entry name" value="Nucleotidylyl transferase"/>
    <property type="match status" value="2"/>
</dbReference>
<dbReference type="OrthoDB" id="68056at2759"/>
<dbReference type="GO" id="GO:0004814">
    <property type="term" value="F:arginine-tRNA ligase activity"/>
    <property type="evidence" value="ECO:0007669"/>
    <property type="project" value="UniProtKB-EC"/>
</dbReference>
<organism evidence="3 4">
    <name type="scientific">Plasmodium relictum</name>
    <dbReference type="NCBI Taxonomy" id="85471"/>
    <lineage>
        <taxon>Eukaryota</taxon>
        <taxon>Sar</taxon>
        <taxon>Alveolata</taxon>
        <taxon>Apicomplexa</taxon>
        <taxon>Aconoidasida</taxon>
        <taxon>Haemosporida</taxon>
        <taxon>Plasmodiidae</taxon>
        <taxon>Plasmodium</taxon>
        <taxon>Plasmodium (Haemamoeba)</taxon>
    </lineage>
</organism>
<evidence type="ECO:0000313" key="4">
    <source>
        <dbReference type="Proteomes" id="UP000220158"/>
    </source>
</evidence>
<feature type="domain" description="Arginyl-tRNA synthetase catalytic core" evidence="2">
    <location>
        <begin position="353"/>
        <end position="466"/>
    </location>
</feature>
<dbReference type="InterPro" id="IPR035684">
    <property type="entry name" value="ArgRS_core"/>
</dbReference>
<gene>
    <name evidence="3" type="ORF">PRELSG_0711300</name>
</gene>
<dbReference type="OMA" id="FMQIFSI"/>
<dbReference type="PRINTS" id="PR01038">
    <property type="entry name" value="TRNASYNTHARG"/>
</dbReference>
<sequence length="876" mass="105196">MLRVALIIIVYCFYLKLFEFKKITKNSANNFFFLIHKRIYNVNVLFKNSQKKSSEKLVKQNLYNLKDDNIYTFLNKEINNIGKKIVEDSTFSLPKYCFLEENKIYDNFEYQTSIIVFLENYIKIKKDIRKDVIEYLKRKCLDVIEMLHLSSNGILNIKLRDKYIFEKFFTFYKLHLTKDNSEKKKKKKEKEPIKKNVVLLDFCGVNMGKYMHLGHLKSLFLGYALSNVFKFFNYSVKKRSHIGDWNVNIALIITFLILFYNNINLDLFNSNLNELKGNGKMFETNDKVKETDENINISFSYNLSNNEEKEENIFNNSVGKKKTKKIENDGIIQHWLGIVNDTREQLFYNNYKYFDTEKFSHISLHKIEYIYKLSKKIYSISDLFKKYTKISLKLMYKNDKKIINIWNIICSNTKKENKEIFKKFNIKKLIEKGERFYVKYVPKILQKMKDANILFEFKNKFCVLLKKKVIGNKNNSNNSSKNILSSNDEYYDIIKISDEINEYIKKKDIDFLKKKFTILTLKNDVAYTYAAIDLSALYYRVNFEKANKIIYVVDENQRKHFMQVFSIGKYINLLSNNNECICLNYGYVLNEKKKKIQTKDISNNIFVKDILKIYKSTNENASTKYKCNSQKYYMQKYYEELIRSSIIYSYISVKNCKRQLINNIIKEFHSEYIYIIEKYNEILLSLGKLKNYDYSFIFKKKFNIEINLKKLILDIIKFNYIIEEVVHSYNIEKLCSYLFNLTQKIYNLIQKGFIKNINSVLGEKNFDKFIEILNYEKGESIINLDDNNNKNNLEKKREVLRNLDKIKKSDFFLKYIKNFEHSYNDDENKYFPKEKESEKMETYILNRILELIIMKSYLFIVSKIFNIINLRLINFY</sequence>
<dbReference type="GO" id="GO:0006420">
    <property type="term" value="P:arginyl-tRNA aminoacylation"/>
    <property type="evidence" value="ECO:0007669"/>
    <property type="project" value="InterPro"/>
</dbReference>
<evidence type="ECO:0000313" key="3">
    <source>
        <dbReference type="EMBL" id="CRG99349.1"/>
    </source>
</evidence>
<dbReference type="InterPro" id="IPR014729">
    <property type="entry name" value="Rossmann-like_a/b/a_fold"/>
</dbReference>
<dbReference type="EMBL" id="LN835302">
    <property type="protein sequence ID" value="CRG99349.1"/>
    <property type="molecule type" value="Genomic_DNA"/>
</dbReference>
<comment type="similarity">
    <text evidence="1">Belongs to the class-I aminoacyl-tRNA synthetase family.</text>
</comment>
<keyword evidence="1" id="KW-0030">Aminoacyl-tRNA synthetase</keyword>
<proteinExistence type="inferred from homology"/>
<feature type="domain" description="Arginyl-tRNA synthetase catalytic core" evidence="2">
    <location>
        <begin position="185"/>
        <end position="297"/>
    </location>
</feature>
<dbReference type="KEGG" id="prel:PRELSG_0711300"/>
<feature type="domain" description="Arginyl-tRNA synthetase catalytic core" evidence="2">
    <location>
        <begin position="513"/>
        <end position="666"/>
    </location>
</feature>
<dbReference type="Gene3D" id="3.40.50.620">
    <property type="entry name" value="HUPs"/>
    <property type="match status" value="1"/>
</dbReference>
<dbReference type="GeneID" id="39735450"/>
<dbReference type="Pfam" id="PF00750">
    <property type="entry name" value="tRNA-synt_1d"/>
    <property type="match status" value="3"/>
</dbReference>
<accession>A0A1J1H390</accession>
<keyword evidence="1" id="KW-0648">Protein biosynthesis</keyword>
<dbReference type="GO" id="GO:0005524">
    <property type="term" value="F:ATP binding"/>
    <property type="evidence" value="ECO:0007669"/>
    <property type="project" value="UniProtKB-KW"/>
</dbReference>
<dbReference type="AlphaFoldDB" id="A0A1J1H390"/>
<name>A0A1J1H390_PLARL</name>
<dbReference type="Proteomes" id="UP000220158">
    <property type="component" value="Chromosome 7"/>
</dbReference>
<dbReference type="PANTHER" id="PTHR11956:SF5">
    <property type="entry name" value="ARGININE--TRNA LIGASE, CYTOPLASMIC"/>
    <property type="match status" value="1"/>
</dbReference>
<keyword evidence="1" id="KW-0067">ATP-binding</keyword>
<dbReference type="InterPro" id="IPR001278">
    <property type="entry name" value="Arg-tRNA-ligase"/>
</dbReference>
<dbReference type="EC" id="6.1.1.19" evidence="3"/>
<dbReference type="VEuPathDB" id="PlasmoDB:PRELSG_0711300"/>
<evidence type="ECO:0000256" key="1">
    <source>
        <dbReference type="RuleBase" id="RU363038"/>
    </source>
</evidence>
<dbReference type="RefSeq" id="XP_028532356.1">
    <property type="nucleotide sequence ID" value="XM_028675804.1"/>
</dbReference>
<evidence type="ECO:0000259" key="2">
    <source>
        <dbReference type="Pfam" id="PF00750"/>
    </source>
</evidence>
<keyword evidence="1" id="KW-0547">Nucleotide-binding</keyword>